<dbReference type="SUPFAM" id="SSF50974">
    <property type="entry name" value="Nitrous oxide reductase, N-terminal domain"/>
    <property type="match status" value="1"/>
</dbReference>
<proteinExistence type="predicted"/>
<gene>
    <name evidence="7" type="ORF">CEUSTIGMA_g2540.t1</name>
</gene>
<evidence type="ECO:0000259" key="5">
    <source>
        <dbReference type="Pfam" id="PF04192"/>
    </source>
</evidence>
<evidence type="ECO:0000256" key="3">
    <source>
        <dbReference type="PROSITE-ProRule" id="PRU00221"/>
    </source>
</evidence>
<dbReference type="InterPro" id="IPR036322">
    <property type="entry name" value="WD40_repeat_dom_sf"/>
</dbReference>
<dbReference type="InterPro" id="IPR011045">
    <property type="entry name" value="N2O_reductase_N"/>
</dbReference>
<dbReference type="Pfam" id="PF04192">
    <property type="entry name" value="Utp21"/>
    <property type="match status" value="1"/>
</dbReference>
<dbReference type="InterPro" id="IPR059157">
    <property type="entry name" value="WDR36-Utp21_N"/>
</dbReference>
<dbReference type="InterPro" id="IPR015943">
    <property type="entry name" value="WD40/YVTN_repeat-like_dom_sf"/>
</dbReference>
<feature type="domain" description="WDR36/Utp21 C-terminal" evidence="5">
    <location>
        <begin position="795"/>
        <end position="1027"/>
    </location>
</feature>
<dbReference type="PROSITE" id="PS00678">
    <property type="entry name" value="WD_REPEATS_1"/>
    <property type="match status" value="2"/>
</dbReference>
<dbReference type="Gene3D" id="2.130.10.10">
    <property type="entry name" value="YVTN repeat-like/Quinoprotein amine dehydrogenase"/>
    <property type="match status" value="2"/>
</dbReference>
<dbReference type="PANTHER" id="PTHR22840:SF12">
    <property type="entry name" value="WD REPEAT-CONTAINING PROTEIN 36"/>
    <property type="match status" value="1"/>
</dbReference>
<keyword evidence="1 3" id="KW-0853">WD repeat</keyword>
<dbReference type="PROSITE" id="PS50294">
    <property type="entry name" value="WD_REPEATS_REGION"/>
    <property type="match status" value="2"/>
</dbReference>
<evidence type="ECO:0000313" key="8">
    <source>
        <dbReference type="Proteomes" id="UP000232323"/>
    </source>
</evidence>
<accession>A0A250WWF4</accession>
<feature type="compositionally biased region" description="Acidic residues" evidence="4">
    <location>
        <begin position="743"/>
        <end position="752"/>
    </location>
</feature>
<comment type="caution">
    <text evidence="7">The sequence shown here is derived from an EMBL/GenBank/DDBJ whole genome shotgun (WGS) entry which is preliminary data.</text>
</comment>
<feature type="region of interest" description="Disordered" evidence="4">
    <location>
        <begin position="743"/>
        <end position="794"/>
    </location>
</feature>
<keyword evidence="8" id="KW-1185">Reference proteome</keyword>
<reference evidence="7 8" key="1">
    <citation type="submission" date="2017-08" db="EMBL/GenBank/DDBJ databases">
        <title>Acidophilic green algal genome provides insights into adaptation to an acidic environment.</title>
        <authorList>
            <person name="Hirooka S."/>
            <person name="Hirose Y."/>
            <person name="Kanesaki Y."/>
            <person name="Higuchi S."/>
            <person name="Fujiwara T."/>
            <person name="Onuma R."/>
            <person name="Era A."/>
            <person name="Ohbayashi R."/>
            <person name="Uzuka A."/>
            <person name="Nozaki H."/>
            <person name="Yoshikawa H."/>
            <person name="Miyagishima S.Y."/>
        </authorList>
    </citation>
    <scope>NUCLEOTIDE SEQUENCE [LARGE SCALE GENOMIC DNA]</scope>
    <source>
        <strain evidence="7 8">NIES-2499</strain>
    </source>
</reference>
<dbReference type="InterPro" id="IPR007319">
    <property type="entry name" value="WDR36/Utp21_C"/>
</dbReference>
<dbReference type="InterPro" id="IPR001680">
    <property type="entry name" value="WD40_rpt"/>
</dbReference>
<name>A0A250WWF4_9CHLO</name>
<dbReference type="AlphaFoldDB" id="A0A250WWF4"/>
<evidence type="ECO:0000259" key="6">
    <source>
        <dbReference type="Pfam" id="PF25171"/>
    </source>
</evidence>
<feature type="domain" description="WDR36/Utp21 N-terminal" evidence="6">
    <location>
        <begin position="33"/>
        <end position="324"/>
    </location>
</feature>
<dbReference type="Pfam" id="PF25171">
    <property type="entry name" value="Beta-prop_WDR36-Utp21_1st"/>
    <property type="match status" value="1"/>
</dbReference>
<dbReference type="Proteomes" id="UP000232323">
    <property type="component" value="Unassembled WGS sequence"/>
</dbReference>
<dbReference type="PROSITE" id="PS50082">
    <property type="entry name" value="WD_REPEATS_2"/>
    <property type="match status" value="3"/>
</dbReference>
<evidence type="ECO:0008006" key="9">
    <source>
        <dbReference type="Google" id="ProtNLM"/>
    </source>
</evidence>
<dbReference type="InterPro" id="IPR019775">
    <property type="entry name" value="WD40_repeat_CS"/>
</dbReference>
<organism evidence="7 8">
    <name type="scientific">Chlamydomonas eustigma</name>
    <dbReference type="NCBI Taxonomy" id="1157962"/>
    <lineage>
        <taxon>Eukaryota</taxon>
        <taxon>Viridiplantae</taxon>
        <taxon>Chlorophyta</taxon>
        <taxon>core chlorophytes</taxon>
        <taxon>Chlorophyceae</taxon>
        <taxon>CS clade</taxon>
        <taxon>Chlamydomonadales</taxon>
        <taxon>Chlamydomonadaceae</taxon>
        <taxon>Chlamydomonas</taxon>
    </lineage>
</organism>
<dbReference type="GO" id="GO:0032040">
    <property type="term" value="C:small-subunit processome"/>
    <property type="evidence" value="ECO:0007669"/>
    <property type="project" value="InterPro"/>
</dbReference>
<evidence type="ECO:0000256" key="4">
    <source>
        <dbReference type="SAM" id="MobiDB-lite"/>
    </source>
</evidence>
<sequence>MPPSPLFKPFRALGYITDNVPFAVQRRGKETFVTVSVGRTWQVYNCAKLTLVLVGPQLRGDISALACKKDFTYAAVGHDVVACRRMHRYGVYQGSSEHGHVVALMILGESLISLCSKGYLLVWELGKYDTPKTVIELGKELGRPTCMVHPDTYLNKILVGGDGGSLQLANFESGKILHTFKGWGSAVRTVVSSPALDVLGVGLSDGRAVLLNVRFDEEVVTFKNASGVGLGMEGLLGGPQGRALTNGAGGACTAISFRTGGGLPLMAAGGGAGVVTVWNLEERKLHTVLRDAHDGPMVSLHFFPGEPVLMSTAADNSIKHWIFDGPEESGRLLRFRSGHSAPPTCILHYGQGERLLSAGRDRAFRVFSVIQDQQSRELSQRPGGGAAKRARELGLKQEDLKLNKLVAMAAGQVRERDWSNVITAHEGDPVAYVWRLQNFTIGEHRLVPPGASSSTKRVKVATGGIESTSVSTPVTAVALSPCGNFGLVGTSGGRVDRYNMQSGLHRGTYGRVTASNVKSKKEGATVPQGASAALTAHDGAVVGIGVDSCNHFMVTGGVDKQMRVWNFKAMKLVTQISCGASLTHMHLHPSSALCAVAADDLMLRVVDVEANRMVRRFIGHKDRITALQLSSDCRWLLSASLDGTLRVWDVPAGKCLQVMSLGGPPVTALSLSPALDLLATTHSDRRGLYLWANQAVFGNPADIFPSEEVVNVGMPALSTSVSSAQDSEAEEKPQRHSDVLEEACNSDEDEEEGLHAEASKRMAAASEEAAGPQSAAAGPLSYEEKDPLTGAPQPLAPELVTLSLLPRSQWQSLMHLDAIKERNKPLLPPKKLEAAPFFLPTVAGLNTEPVFDINAAPSAPGGEPFFESTSSRILKAGAKRDSSRKPGLLVSELVNMIRMAASGTGPERYKPLLAMLRGMSAAAIDRELKAMQVLEGSDAADQAEGLKDLGMLLKFMQAQLGGGEGGAAANFEFCQALLQLILQIHGDSIMSHPQLVVIAQSLLKSLKPAWGKVEGLIQDVRCMVQFFGNLQG</sequence>
<feature type="repeat" description="WD" evidence="3">
    <location>
        <begin position="617"/>
        <end position="658"/>
    </location>
</feature>
<evidence type="ECO:0000313" key="7">
    <source>
        <dbReference type="EMBL" id="GAX75096.1"/>
    </source>
</evidence>
<evidence type="ECO:0000256" key="2">
    <source>
        <dbReference type="ARBA" id="ARBA00022737"/>
    </source>
</evidence>
<dbReference type="OrthoDB" id="10250769at2759"/>
<dbReference type="GO" id="GO:0006364">
    <property type="term" value="P:rRNA processing"/>
    <property type="evidence" value="ECO:0007669"/>
    <property type="project" value="InterPro"/>
</dbReference>
<evidence type="ECO:0000256" key="1">
    <source>
        <dbReference type="ARBA" id="ARBA00022574"/>
    </source>
</evidence>
<dbReference type="Pfam" id="PF25168">
    <property type="entry name" value="Beta-prop_WDR36-Utp21_2nd"/>
    <property type="match status" value="1"/>
</dbReference>
<dbReference type="SUPFAM" id="SSF50978">
    <property type="entry name" value="WD40 repeat-like"/>
    <property type="match status" value="2"/>
</dbReference>
<feature type="repeat" description="WD" evidence="3">
    <location>
        <begin position="534"/>
        <end position="575"/>
    </location>
</feature>
<dbReference type="PANTHER" id="PTHR22840">
    <property type="entry name" value="WD REPEAT-CONTAINING PROTEIN 36"/>
    <property type="match status" value="1"/>
</dbReference>
<dbReference type="STRING" id="1157962.A0A250WWF4"/>
<feature type="repeat" description="WD" evidence="3">
    <location>
        <begin position="290"/>
        <end position="321"/>
    </location>
</feature>
<keyword evidence="2" id="KW-0677">Repeat</keyword>
<dbReference type="SMART" id="SM00320">
    <property type="entry name" value="WD40"/>
    <property type="match status" value="9"/>
</dbReference>
<dbReference type="EMBL" id="BEGY01000010">
    <property type="protein sequence ID" value="GAX75096.1"/>
    <property type="molecule type" value="Genomic_DNA"/>
</dbReference>
<protein>
    <recommendedName>
        <fullName evidence="9">Small-subunit processome Utp21 domain-containing protein</fullName>
    </recommendedName>
</protein>
<dbReference type="GO" id="GO:0034388">
    <property type="term" value="C:Pwp2p-containing subcomplex of 90S preribosome"/>
    <property type="evidence" value="ECO:0007669"/>
    <property type="project" value="TreeGrafter"/>
</dbReference>